<evidence type="ECO:0000256" key="9">
    <source>
        <dbReference type="SAM" id="MobiDB-lite"/>
    </source>
</evidence>
<feature type="region of interest" description="Disordered" evidence="9">
    <location>
        <begin position="1"/>
        <end position="29"/>
    </location>
</feature>
<evidence type="ECO:0000256" key="1">
    <source>
        <dbReference type="ARBA" id="ARBA00004202"/>
    </source>
</evidence>
<dbReference type="InterPro" id="IPR027417">
    <property type="entry name" value="P-loop_NTPase"/>
</dbReference>
<keyword evidence="3" id="KW-0813">Transport</keyword>
<comment type="caution">
    <text evidence="11">The sequence shown here is derived from an EMBL/GenBank/DDBJ whole genome shotgun (WGS) entry which is preliminary data.</text>
</comment>
<keyword evidence="8" id="KW-0472">Membrane</keyword>
<evidence type="ECO:0000313" key="12">
    <source>
        <dbReference type="Proteomes" id="UP000726105"/>
    </source>
</evidence>
<feature type="compositionally biased region" description="Low complexity" evidence="9">
    <location>
        <begin position="1"/>
        <end position="19"/>
    </location>
</feature>
<dbReference type="SMART" id="SM00382">
    <property type="entry name" value="AAA"/>
    <property type="match status" value="1"/>
</dbReference>
<evidence type="ECO:0000256" key="5">
    <source>
        <dbReference type="ARBA" id="ARBA00022741"/>
    </source>
</evidence>
<evidence type="ECO:0000313" key="11">
    <source>
        <dbReference type="EMBL" id="MBK7272180.1"/>
    </source>
</evidence>
<comment type="similarity">
    <text evidence="2">Belongs to the ABC transporter superfamily.</text>
</comment>
<comment type="subcellular location">
    <subcellularLocation>
        <location evidence="1">Cell membrane</location>
        <topology evidence="1">Peripheral membrane protein</topology>
    </subcellularLocation>
</comment>
<dbReference type="InterPro" id="IPR030679">
    <property type="entry name" value="ABC_ATPase_HisP-typ"/>
</dbReference>
<feature type="domain" description="ABC transporter" evidence="10">
    <location>
        <begin position="52"/>
        <end position="286"/>
    </location>
</feature>
<evidence type="ECO:0000256" key="6">
    <source>
        <dbReference type="ARBA" id="ARBA00022840"/>
    </source>
</evidence>
<keyword evidence="5" id="KW-0547">Nucleotide-binding</keyword>
<keyword evidence="7" id="KW-0029">Amino-acid transport</keyword>
<dbReference type="InterPro" id="IPR017871">
    <property type="entry name" value="ABC_transporter-like_CS"/>
</dbReference>
<keyword evidence="4" id="KW-1003">Cell membrane</keyword>
<accession>A0A935IIW6</accession>
<dbReference type="EMBL" id="JADJIB010000001">
    <property type="protein sequence ID" value="MBK7272180.1"/>
    <property type="molecule type" value="Genomic_DNA"/>
</dbReference>
<dbReference type="GO" id="GO:0015424">
    <property type="term" value="F:ABC-type amino acid transporter activity"/>
    <property type="evidence" value="ECO:0007669"/>
    <property type="project" value="InterPro"/>
</dbReference>
<evidence type="ECO:0000256" key="8">
    <source>
        <dbReference type="ARBA" id="ARBA00023136"/>
    </source>
</evidence>
<dbReference type="CDD" id="cd03262">
    <property type="entry name" value="ABC_HisP_GlnQ"/>
    <property type="match status" value="1"/>
</dbReference>
<dbReference type="PROSITE" id="PS50893">
    <property type="entry name" value="ABC_TRANSPORTER_2"/>
    <property type="match status" value="1"/>
</dbReference>
<dbReference type="PANTHER" id="PTHR43166">
    <property type="entry name" value="AMINO ACID IMPORT ATP-BINDING PROTEIN"/>
    <property type="match status" value="1"/>
</dbReference>
<dbReference type="GO" id="GO:0016887">
    <property type="term" value="F:ATP hydrolysis activity"/>
    <property type="evidence" value="ECO:0007669"/>
    <property type="project" value="InterPro"/>
</dbReference>
<dbReference type="AlphaFoldDB" id="A0A935IIW6"/>
<keyword evidence="6 11" id="KW-0067">ATP-binding</keyword>
<name>A0A935IIW6_9MICO</name>
<dbReference type="GO" id="GO:0005886">
    <property type="term" value="C:plasma membrane"/>
    <property type="evidence" value="ECO:0007669"/>
    <property type="project" value="UniProtKB-SubCell"/>
</dbReference>
<evidence type="ECO:0000259" key="10">
    <source>
        <dbReference type="PROSITE" id="PS50893"/>
    </source>
</evidence>
<dbReference type="GO" id="GO:0005524">
    <property type="term" value="F:ATP binding"/>
    <property type="evidence" value="ECO:0007669"/>
    <property type="project" value="UniProtKB-KW"/>
</dbReference>
<evidence type="ECO:0000256" key="7">
    <source>
        <dbReference type="ARBA" id="ARBA00022970"/>
    </source>
</evidence>
<reference evidence="11 12" key="1">
    <citation type="submission" date="2020-10" db="EMBL/GenBank/DDBJ databases">
        <title>Connecting structure to function with the recovery of over 1000 high-quality activated sludge metagenome-assembled genomes encoding full-length rRNA genes using long-read sequencing.</title>
        <authorList>
            <person name="Singleton C.M."/>
            <person name="Petriglieri F."/>
            <person name="Kristensen J.M."/>
            <person name="Kirkegaard R.H."/>
            <person name="Michaelsen T.Y."/>
            <person name="Andersen M.H."/>
            <person name="Karst S.M."/>
            <person name="Dueholm M.S."/>
            <person name="Nielsen P.H."/>
            <person name="Albertsen M."/>
        </authorList>
    </citation>
    <scope>NUCLEOTIDE SEQUENCE [LARGE SCALE GENOMIC DNA]</scope>
    <source>
        <strain evidence="11">Ega_18-Q3-R5-49_MAXAC.001</strain>
    </source>
</reference>
<organism evidence="11 12">
    <name type="scientific">Candidatus Phosphoribacter hodrii</name>
    <dbReference type="NCBI Taxonomy" id="2953743"/>
    <lineage>
        <taxon>Bacteria</taxon>
        <taxon>Bacillati</taxon>
        <taxon>Actinomycetota</taxon>
        <taxon>Actinomycetes</taxon>
        <taxon>Micrococcales</taxon>
        <taxon>Dermatophilaceae</taxon>
        <taxon>Candidatus Phosphoribacter</taxon>
    </lineage>
</organism>
<dbReference type="PANTHER" id="PTHR43166:SF9">
    <property type="entry name" value="GLUTAMATE_ASPARTATE IMPORT ATP-BINDING PROTEIN GLTL"/>
    <property type="match status" value="1"/>
</dbReference>
<evidence type="ECO:0000256" key="4">
    <source>
        <dbReference type="ARBA" id="ARBA00022475"/>
    </source>
</evidence>
<dbReference type="Pfam" id="PF00005">
    <property type="entry name" value="ABC_tran"/>
    <property type="match status" value="1"/>
</dbReference>
<dbReference type="InterPro" id="IPR003439">
    <property type="entry name" value="ABC_transporter-like_ATP-bd"/>
</dbReference>
<proteinExistence type="inferred from homology"/>
<protein>
    <submittedName>
        <fullName evidence="11">Amino acid ABC transporter ATP-binding protein</fullName>
    </submittedName>
</protein>
<evidence type="ECO:0000256" key="2">
    <source>
        <dbReference type="ARBA" id="ARBA00005417"/>
    </source>
</evidence>
<evidence type="ECO:0000256" key="3">
    <source>
        <dbReference type="ARBA" id="ARBA00022448"/>
    </source>
</evidence>
<dbReference type="PIRSF" id="PIRSF039085">
    <property type="entry name" value="ABC_ATPase_HisP"/>
    <property type="match status" value="1"/>
</dbReference>
<dbReference type="Gene3D" id="3.40.50.300">
    <property type="entry name" value="P-loop containing nucleotide triphosphate hydrolases"/>
    <property type="match status" value="1"/>
</dbReference>
<dbReference type="Proteomes" id="UP000726105">
    <property type="component" value="Unassembled WGS sequence"/>
</dbReference>
<sequence length="292" mass="31330">MSSPASFSSASPSPWRASPTGWPGARASKGAGWYDRFRRRPLPPPRYAVSLLSVRGLRKSFGSNVVLDGFDLEVSAGECVVLIGASGSGKSTLLRCVNLLETVDDGVIHLGSEDITDPRVDPDRVRSRMGMVFQAYNLFPHLSVLDNITLAPMRVHGRPRADATAAARAILERVGLADKASVRPDELSGGQQQRVAIARALVNSPELMLLDEVTSALDPELVGEVLDLLISLKAEGMTMVLATHEMAFAKQVADRVCFLHGGAIHEEGPPAALLGAPSRERTRAFLSRFVGL</sequence>
<dbReference type="InterPro" id="IPR003593">
    <property type="entry name" value="AAA+_ATPase"/>
</dbReference>
<dbReference type="PROSITE" id="PS00211">
    <property type="entry name" value="ABC_TRANSPORTER_1"/>
    <property type="match status" value="1"/>
</dbReference>
<gene>
    <name evidence="11" type="ORF">IPI13_03140</name>
</gene>
<dbReference type="InterPro" id="IPR050086">
    <property type="entry name" value="MetN_ABC_transporter-like"/>
</dbReference>
<dbReference type="SUPFAM" id="SSF52540">
    <property type="entry name" value="P-loop containing nucleoside triphosphate hydrolases"/>
    <property type="match status" value="1"/>
</dbReference>